<accession>A0A9Q0QZL0</accession>
<organism evidence="1 2">
    <name type="scientific">Protea cynaroides</name>
    <dbReference type="NCBI Taxonomy" id="273540"/>
    <lineage>
        <taxon>Eukaryota</taxon>
        <taxon>Viridiplantae</taxon>
        <taxon>Streptophyta</taxon>
        <taxon>Embryophyta</taxon>
        <taxon>Tracheophyta</taxon>
        <taxon>Spermatophyta</taxon>
        <taxon>Magnoliopsida</taxon>
        <taxon>Proteales</taxon>
        <taxon>Proteaceae</taxon>
        <taxon>Protea</taxon>
    </lineage>
</organism>
<reference evidence="1" key="1">
    <citation type="journal article" date="2023" name="Plant J.">
        <title>The genome of the king protea, Protea cynaroides.</title>
        <authorList>
            <person name="Chang J."/>
            <person name="Duong T.A."/>
            <person name="Schoeman C."/>
            <person name="Ma X."/>
            <person name="Roodt D."/>
            <person name="Barker N."/>
            <person name="Li Z."/>
            <person name="Van de Peer Y."/>
            <person name="Mizrachi E."/>
        </authorList>
    </citation>
    <scope>NUCLEOTIDE SEQUENCE</scope>
    <source>
        <tissue evidence="1">Young leaves</tissue>
    </source>
</reference>
<proteinExistence type="predicted"/>
<gene>
    <name evidence="1" type="ORF">NE237_008688</name>
</gene>
<dbReference type="Proteomes" id="UP001141806">
    <property type="component" value="Unassembled WGS sequence"/>
</dbReference>
<evidence type="ECO:0000313" key="1">
    <source>
        <dbReference type="EMBL" id="KAJ4977908.1"/>
    </source>
</evidence>
<dbReference type="AlphaFoldDB" id="A0A9Q0QZL0"/>
<dbReference type="OrthoDB" id="1937861at2759"/>
<dbReference type="EMBL" id="JAMYWD010000002">
    <property type="protein sequence ID" value="KAJ4977908.1"/>
    <property type="molecule type" value="Genomic_DNA"/>
</dbReference>
<keyword evidence="2" id="KW-1185">Reference proteome</keyword>
<comment type="caution">
    <text evidence="1">The sequence shown here is derived from an EMBL/GenBank/DDBJ whole genome shotgun (WGS) entry which is preliminary data.</text>
</comment>
<sequence length="202" mass="22910">MDDDDPNGGRWRRRSPVRDNVGMINIALWEGITPPQVEHQEIAPWRQRCQSPPRESLRRARPKLDLGLEEDQYLSHNFGDYFTIAVWSKHMRQEVLPVVASTPMEESSDVALKTSIRGRGFALPPPSKFRSGNLPSGIIPVLQAIPGDADDSACGSDMDENTNTKEDIYYGRYSMDSSPQYDNVERRIPNGVVQRYTPPLQR</sequence>
<name>A0A9Q0QZL0_9MAGN</name>
<protein>
    <submittedName>
        <fullName evidence="1">Uncharacterized protein</fullName>
    </submittedName>
</protein>
<evidence type="ECO:0000313" key="2">
    <source>
        <dbReference type="Proteomes" id="UP001141806"/>
    </source>
</evidence>